<comment type="subcellular location">
    <subcellularLocation>
        <location evidence="1">Nucleus</location>
    </subcellularLocation>
</comment>
<reference evidence="7 8" key="1">
    <citation type="submission" date="2016-09" db="EMBL/GenBank/DDBJ databases">
        <title>The draft genome of Dichanthelium oligosanthes: A C3 panicoid grass species.</title>
        <authorList>
            <person name="Studer A.J."/>
            <person name="Schnable J.C."/>
            <person name="Brutnell T.P."/>
        </authorList>
    </citation>
    <scope>NUCLEOTIDE SEQUENCE [LARGE SCALE GENOMIC DNA]</scope>
    <source>
        <strain evidence="8">cv. Kellogg 1175</strain>
        <tissue evidence="7">Leaf</tissue>
    </source>
</reference>
<evidence type="ECO:0000313" key="8">
    <source>
        <dbReference type="Proteomes" id="UP000095767"/>
    </source>
</evidence>
<evidence type="ECO:0000256" key="1">
    <source>
        <dbReference type="ARBA" id="ARBA00004123"/>
    </source>
</evidence>
<protein>
    <recommendedName>
        <fullName evidence="6">MBD domain-containing protein</fullName>
    </recommendedName>
</protein>
<dbReference type="PANTHER" id="PTHR34067:SF25">
    <property type="entry name" value="OS04G0193200 PROTEIN"/>
    <property type="match status" value="1"/>
</dbReference>
<accession>A0A1E5VS78</accession>
<dbReference type="GO" id="GO:0005634">
    <property type="term" value="C:nucleus"/>
    <property type="evidence" value="ECO:0007669"/>
    <property type="project" value="UniProtKB-SubCell"/>
</dbReference>
<dbReference type="EMBL" id="LWDX02031253">
    <property type="protein sequence ID" value="OEL27959.1"/>
    <property type="molecule type" value="Genomic_DNA"/>
</dbReference>
<dbReference type="InterPro" id="IPR001739">
    <property type="entry name" value="Methyl_CpG_DNA-bd"/>
</dbReference>
<dbReference type="GO" id="GO:0003677">
    <property type="term" value="F:DNA binding"/>
    <property type="evidence" value="ECO:0007669"/>
    <property type="project" value="UniProtKB-KW"/>
</dbReference>
<comment type="caution">
    <text evidence="7">The sequence shown here is derived from an EMBL/GenBank/DDBJ whole genome shotgun (WGS) entry which is preliminary data.</text>
</comment>
<keyword evidence="2" id="KW-0805">Transcription regulation</keyword>
<keyword evidence="8" id="KW-1185">Reference proteome</keyword>
<dbReference type="Gene3D" id="3.30.890.10">
    <property type="entry name" value="Methyl-cpg-binding Protein 2, Chain A"/>
    <property type="match status" value="1"/>
</dbReference>
<keyword evidence="3" id="KW-0238">DNA-binding</keyword>
<evidence type="ECO:0000256" key="3">
    <source>
        <dbReference type="ARBA" id="ARBA00023125"/>
    </source>
</evidence>
<evidence type="ECO:0000256" key="2">
    <source>
        <dbReference type="ARBA" id="ARBA00023015"/>
    </source>
</evidence>
<dbReference type="PROSITE" id="PS50982">
    <property type="entry name" value="MBD"/>
    <property type="match status" value="1"/>
</dbReference>
<evidence type="ECO:0000313" key="7">
    <source>
        <dbReference type="EMBL" id="OEL27959.1"/>
    </source>
</evidence>
<dbReference type="InterPro" id="IPR016177">
    <property type="entry name" value="DNA-bd_dom_sf"/>
</dbReference>
<feature type="domain" description="MBD" evidence="6">
    <location>
        <begin position="1"/>
        <end position="65"/>
    </location>
</feature>
<dbReference type="SUPFAM" id="SSF54171">
    <property type="entry name" value="DNA-binding domain"/>
    <property type="match status" value="1"/>
</dbReference>
<dbReference type="PANTHER" id="PTHR34067">
    <property type="entry name" value="OS04G0193200 PROTEIN"/>
    <property type="match status" value="1"/>
</dbReference>
<dbReference type="Pfam" id="PF01429">
    <property type="entry name" value="MBD"/>
    <property type="match status" value="1"/>
</dbReference>
<dbReference type="STRING" id="888268.A0A1E5VS78"/>
<proteinExistence type="predicted"/>
<dbReference type="Proteomes" id="UP000095767">
    <property type="component" value="Unassembled WGS sequence"/>
</dbReference>
<keyword evidence="4" id="KW-0804">Transcription</keyword>
<dbReference type="AlphaFoldDB" id="A0A1E5VS78"/>
<sequence length="65" mass="7605">LLDGWIKEEVFRKTKKRVKRDQNYTDPTSGNTFRSMKSALNYLETGKIPNRAIIQQKSVHDLLLL</sequence>
<keyword evidence="5" id="KW-0539">Nucleus</keyword>
<dbReference type="OrthoDB" id="10072024at2759"/>
<organism evidence="7 8">
    <name type="scientific">Dichanthelium oligosanthes</name>
    <dbReference type="NCBI Taxonomy" id="888268"/>
    <lineage>
        <taxon>Eukaryota</taxon>
        <taxon>Viridiplantae</taxon>
        <taxon>Streptophyta</taxon>
        <taxon>Embryophyta</taxon>
        <taxon>Tracheophyta</taxon>
        <taxon>Spermatophyta</taxon>
        <taxon>Magnoliopsida</taxon>
        <taxon>Liliopsida</taxon>
        <taxon>Poales</taxon>
        <taxon>Poaceae</taxon>
        <taxon>PACMAD clade</taxon>
        <taxon>Panicoideae</taxon>
        <taxon>Panicodae</taxon>
        <taxon>Paniceae</taxon>
        <taxon>Dichantheliinae</taxon>
        <taxon>Dichanthelium</taxon>
    </lineage>
</organism>
<evidence type="ECO:0000259" key="6">
    <source>
        <dbReference type="PROSITE" id="PS50982"/>
    </source>
</evidence>
<evidence type="ECO:0000256" key="5">
    <source>
        <dbReference type="ARBA" id="ARBA00023242"/>
    </source>
</evidence>
<dbReference type="InterPro" id="IPR038945">
    <property type="entry name" value="MBD13-like"/>
</dbReference>
<name>A0A1E5VS78_9POAL</name>
<feature type="non-terminal residue" evidence="7">
    <location>
        <position position="1"/>
    </location>
</feature>
<gene>
    <name evidence="7" type="ORF">BAE44_0011023</name>
</gene>
<evidence type="ECO:0000256" key="4">
    <source>
        <dbReference type="ARBA" id="ARBA00023163"/>
    </source>
</evidence>